<name>A0ABR2R054_9ROSI</name>
<feature type="region of interest" description="Disordered" evidence="1">
    <location>
        <begin position="1"/>
        <end position="74"/>
    </location>
</feature>
<dbReference type="EMBL" id="JBBPBN010000029">
    <property type="protein sequence ID" value="KAK9006358.1"/>
    <property type="molecule type" value="Genomic_DNA"/>
</dbReference>
<keyword evidence="3" id="KW-1185">Reference proteome</keyword>
<sequence length="74" mass="8332">MALEEEQVISSREQCNSSKDSKTPNKSTRDVQPIQGQPHTKGKISSERRPNHDEKVPHVLEFSDGQQAKKKPPP</sequence>
<accession>A0ABR2R054</accession>
<reference evidence="2 3" key="1">
    <citation type="journal article" date="2024" name="G3 (Bethesda)">
        <title>Genome assembly of Hibiscus sabdariffa L. provides insights into metabolisms of medicinal natural products.</title>
        <authorList>
            <person name="Kim T."/>
        </authorList>
    </citation>
    <scope>NUCLEOTIDE SEQUENCE [LARGE SCALE GENOMIC DNA]</scope>
    <source>
        <strain evidence="2">TK-2024</strain>
        <tissue evidence="2">Old leaves</tissue>
    </source>
</reference>
<evidence type="ECO:0000313" key="2">
    <source>
        <dbReference type="EMBL" id="KAK9006358.1"/>
    </source>
</evidence>
<evidence type="ECO:0000313" key="3">
    <source>
        <dbReference type="Proteomes" id="UP001396334"/>
    </source>
</evidence>
<comment type="caution">
    <text evidence="2">The sequence shown here is derived from an EMBL/GenBank/DDBJ whole genome shotgun (WGS) entry which is preliminary data.</text>
</comment>
<organism evidence="2 3">
    <name type="scientific">Hibiscus sabdariffa</name>
    <name type="common">roselle</name>
    <dbReference type="NCBI Taxonomy" id="183260"/>
    <lineage>
        <taxon>Eukaryota</taxon>
        <taxon>Viridiplantae</taxon>
        <taxon>Streptophyta</taxon>
        <taxon>Embryophyta</taxon>
        <taxon>Tracheophyta</taxon>
        <taxon>Spermatophyta</taxon>
        <taxon>Magnoliopsida</taxon>
        <taxon>eudicotyledons</taxon>
        <taxon>Gunneridae</taxon>
        <taxon>Pentapetalae</taxon>
        <taxon>rosids</taxon>
        <taxon>malvids</taxon>
        <taxon>Malvales</taxon>
        <taxon>Malvaceae</taxon>
        <taxon>Malvoideae</taxon>
        <taxon>Hibiscus</taxon>
    </lineage>
</organism>
<evidence type="ECO:0000256" key="1">
    <source>
        <dbReference type="SAM" id="MobiDB-lite"/>
    </source>
</evidence>
<dbReference type="Proteomes" id="UP001396334">
    <property type="component" value="Unassembled WGS sequence"/>
</dbReference>
<feature type="compositionally biased region" description="Basic and acidic residues" evidence="1">
    <location>
        <begin position="19"/>
        <end position="29"/>
    </location>
</feature>
<protein>
    <submittedName>
        <fullName evidence="2">Uncharacterized protein</fullName>
    </submittedName>
</protein>
<gene>
    <name evidence="2" type="ORF">V6N11_035399</name>
</gene>
<feature type="compositionally biased region" description="Basic and acidic residues" evidence="1">
    <location>
        <begin position="44"/>
        <end position="58"/>
    </location>
</feature>
<feature type="compositionally biased region" description="Polar residues" evidence="1">
    <location>
        <begin position="8"/>
        <end position="18"/>
    </location>
</feature>
<proteinExistence type="predicted"/>